<name>A0A6I4SSQ8_9SPHN</name>
<dbReference type="AlphaFoldDB" id="A0A6I4SSQ8"/>
<dbReference type="GO" id="GO:0000155">
    <property type="term" value="F:phosphorelay sensor kinase activity"/>
    <property type="evidence" value="ECO:0007669"/>
    <property type="project" value="InterPro"/>
</dbReference>
<dbReference type="GO" id="GO:0016020">
    <property type="term" value="C:membrane"/>
    <property type="evidence" value="ECO:0007669"/>
    <property type="project" value="InterPro"/>
</dbReference>
<dbReference type="InterPro" id="IPR003594">
    <property type="entry name" value="HATPase_dom"/>
</dbReference>
<dbReference type="PANTHER" id="PTHR24421:SF58">
    <property type="entry name" value="SIGNAL TRANSDUCTION HISTIDINE-PROTEIN KINASE_PHOSPHATASE UHPB"/>
    <property type="match status" value="1"/>
</dbReference>
<evidence type="ECO:0000313" key="7">
    <source>
        <dbReference type="Proteomes" id="UP000433652"/>
    </source>
</evidence>
<dbReference type="RefSeq" id="WP_159792198.1">
    <property type="nucleotide sequence ID" value="NZ_WTYM01000029.1"/>
</dbReference>
<evidence type="ECO:0000256" key="2">
    <source>
        <dbReference type="ARBA" id="ARBA00022777"/>
    </source>
</evidence>
<proteinExistence type="predicted"/>
<dbReference type="Pfam" id="PF02518">
    <property type="entry name" value="HATPase_c"/>
    <property type="match status" value="1"/>
</dbReference>
<accession>A0A6I4SSQ8</accession>
<dbReference type="InterPro" id="IPR050482">
    <property type="entry name" value="Sensor_HK_TwoCompSys"/>
</dbReference>
<dbReference type="SUPFAM" id="SSF55874">
    <property type="entry name" value="ATPase domain of HSP90 chaperone/DNA topoisomerase II/histidine kinase"/>
    <property type="match status" value="1"/>
</dbReference>
<dbReference type="Gene3D" id="3.30.565.10">
    <property type="entry name" value="Histidine kinase-like ATPase, C-terminal domain"/>
    <property type="match status" value="1"/>
</dbReference>
<reference evidence="6 7" key="1">
    <citation type="submission" date="2019-12" db="EMBL/GenBank/DDBJ databases">
        <title>Genomic-based taxomic classification of the family Erythrobacteraceae.</title>
        <authorList>
            <person name="Xu L."/>
        </authorList>
    </citation>
    <scope>NUCLEOTIDE SEQUENCE [LARGE SCALE GENOMIC DNA]</scope>
    <source>
        <strain evidence="6 7">MCCC 1K01500</strain>
    </source>
</reference>
<evidence type="ECO:0000256" key="1">
    <source>
        <dbReference type="ARBA" id="ARBA00022679"/>
    </source>
</evidence>
<dbReference type="CDD" id="cd16917">
    <property type="entry name" value="HATPase_UhpB-NarQ-NarX-like"/>
    <property type="match status" value="1"/>
</dbReference>
<organism evidence="6 7">
    <name type="scientific">Croceibacterium salegens</name>
    <dbReference type="NCBI Taxonomy" id="1737568"/>
    <lineage>
        <taxon>Bacteria</taxon>
        <taxon>Pseudomonadati</taxon>
        <taxon>Pseudomonadota</taxon>
        <taxon>Alphaproteobacteria</taxon>
        <taxon>Sphingomonadales</taxon>
        <taxon>Erythrobacteraceae</taxon>
        <taxon>Croceibacterium</taxon>
    </lineage>
</organism>
<dbReference type="Pfam" id="PF07730">
    <property type="entry name" value="HisKA_3"/>
    <property type="match status" value="1"/>
</dbReference>
<keyword evidence="2" id="KW-0418">Kinase</keyword>
<dbReference type="EMBL" id="WTYM01000029">
    <property type="protein sequence ID" value="MXO58579.1"/>
    <property type="molecule type" value="Genomic_DNA"/>
</dbReference>
<comment type="caution">
    <text evidence="6">The sequence shown here is derived from an EMBL/GenBank/DDBJ whole genome shotgun (WGS) entry which is preliminary data.</text>
</comment>
<keyword evidence="1" id="KW-0808">Transferase</keyword>
<dbReference type="PANTHER" id="PTHR24421">
    <property type="entry name" value="NITRATE/NITRITE SENSOR PROTEIN NARX-RELATED"/>
    <property type="match status" value="1"/>
</dbReference>
<dbReference type="GO" id="GO:0046983">
    <property type="term" value="F:protein dimerization activity"/>
    <property type="evidence" value="ECO:0007669"/>
    <property type="project" value="InterPro"/>
</dbReference>
<evidence type="ECO:0000313" key="6">
    <source>
        <dbReference type="EMBL" id="MXO58579.1"/>
    </source>
</evidence>
<gene>
    <name evidence="6" type="ORF">GRI89_03355</name>
</gene>
<dbReference type="OrthoDB" id="9797605at2"/>
<feature type="domain" description="Signal transduction histidine kinase subgroup 3 dimerisation and phosphoacceptor" evidence="5">
    <location>
        <begin position="32"/>
        <end position="92"/>
    </location>
</feature>
<dbReference type="Gene3D" id="1.20.5.1930">
    <property type="match status" value="1"/>
</dbReference>
<evidence type="ECO:0000259" key="4">
    <source>
        <dbReference type="Pfam" id="PF02518"/>
    </source>
</evidence>
<sequence length="223" mass="24835">MTITQSFRSWQIAQRRSALPLVQQMASEDRARQSVARDVHDVVSHHLISAHLLLGRARSRRMDGDLRNTVDEVAKEIQLALNDLRSLCFLLNSPFDAEVGLDTEVQELLSGFAERCNLKVCSRLTRVGSVGDLVHQTIVRVLQEALSNIFRHAKATEVGCSLRRRDRSLNLIVHDNGAASKDKFRPGVGVSSMMARVEELGGQFRLRFGTRGTTVAVRIPLPA</sequence>
<dbReference type="Proteomes" id="UP000433652">
    <property type="component" value="Unassembled WGS sequence"/>
</dbReference>
<keyword evidence="3" id="KW-0902">Two-component regulatory system</keyword>
<dbReference type="InterPro" id="IPR036890">
    <property type="entry name" value="HATPase_C_sf"/>
</dbReference>
<keyword evidence="7" id="KW-1185">Reference proteome</keyword>
<protein>
    <recommendedName>
        <fullName evidence="8">Histidine kinase/HSP90-like ATPase domain-containing protein</fullName>
    </recommendedName>
</protein>
<evidence type="ECO:0000259" key="5">
    <source>
        <dbReference type="Pfam" id="PF07730"/>
    </source>
</evidence>
<evidence type="ECO:0008006" key="8">
    <source>
        <dbReference type="Google" id="ProtNLM"/>
    </source>
</evidence>
<evidence type="ECO:0000256" key="3">
    <source>
        <dbReference type="ARBA" id="ARBA00023012"/>
    </source>
</evidence>
<feature type="domain" description="Histidine kinase/HSP90-like ATPase" evidence="4">
    <location>
        <begin position="137"/>
        <end position="222"/>
    </location>
</feature>
<dbReference type="InterPro" id="IPR011712">
    <property type="entry name" value="Sig_transdc_His_kin_sub3_dim/P"/>
</dbReference>